<dbReference type="InterPro" id="IPR029055">
    <property type="entry name" value="Ntn_hydrolases_N"/>
</dbReference>
<dbReference type="OrthoDB" id="5240333at2"/>
<accession>A0A563EQD9</accession>
<dbReference type="Pfam" id="PF00754">
    <property type="entry name" value="F5_F8_type_C"/>
    <property type="match status" value="1"/>
</dbReference>
<comment type="caution">
    <text evidence="4">The sequence shown here is derived from an EMBL/GenBank/DDBJ whole genome shotgun (WGS) entry which is preliminary data.</text>
</comment>
<keyword evidence="2" id="KW-0732">Signal</keyword>
<dbReference type="Gene3D" id="1.10.439.10">
    <property type="entry name" value="Penicillin Amidohydrolase, domain 1"/>
    <property type="match status" value="1"/>
</dbReference>
<evidence type="ECO:0000256" key="2">
    <source>
        <dbReference type="SAM" id="SignalP"/>
    </source>
</evidence>
<dbReference type="SUPFAM" id="SSF56235">
    <property type="entry name" value="N-terminal nucleophile aminohydrolases (Ntn hydrolases)"/>
    <property type="match status" value="1"/>
</dbReference>
<reference evidence="4 5" key="1">
    <citation type="submission" date="2019-07" db="EMBL/GenBank/DDBJ databases">
        <title>Lentzea xizangensis sp. nov., isolated from Qinghai-Tibetan Plateau Soils.</title>
        <authorList>
            <person name="Huang J."/>
        </authorList>
    </citation>
    <scope>NUCLEOTIDE SEQUENCE [LARGE SCALE GENOMIC DNA]</scope>
    <source>
        <strain evidence="4 5">FXJ1.1311</strain>
    </source>
</reference>
<proteinExistence type="inferred from homology"/>
<dbReference type="PANTHER" id="PTHR34218:SF4">
    <property type="entry name" value="ACYL-HOMOSERINE LACTONE ACYLASE QUIP"/>
    <property type="match status" value="1"/>
</dbReference>
<dbReference type="InterPro" id="IPR023343">
    <property type="entry name" value="Penicillin_amidase_dom1"/>
</dbReference>
<keyword evidence="5" id="KW-1185">Reference proteome</keyword>
<dbReference type="SUPFAM" id="SSF49785">
    <property type="entry name" value="Galactose-binding domain-like"/>
    <property type="match status" value="1"/>
</dbReference>
<protein>
    <submittedName>
        <fullName evidence="4">Penicillin acylase family protein</fullName>
    </submittedName>
</protein>
<dbReference type="Gene3D" id="3.60.20.10">
    <property type="entry name" value="Glutamine Phosphoribosylpyrophosphate, subunit 1, domain 1"/>
    <property type="match status" value="2"/>
</dbReference>
<feature type="domain" description="F5/8 type C" evidence="3">
    <location>
        <begin position="926"/>
        <end position="1066"/>
    </location>
</feature>
<dbReference type="AlphaFoldDB" id="A0A563EQD9"/>
<comment type="similarity">
    <text evidence="1">Belongs to the peptidase S45 family.</text>
</comment>
<feature type="chain" id="PRO_5021785577" evidence="2">
    <location>
        <begin position="30"/>
        <end position="1066"/>
    </location>
</feature>
<dbReference type="GO" id="GO:0016811">
    <property type="term" value="F:hydrolase activity, acting on carbon-nitrogen (but not peptide) bonds, in linear amides"/>
    <property type="evidence" value="ECO:0007669"/>
    <property type="project" value="InterPro"/>
</dbReference>
<dbReference type="Pfam" id="PF01804">
    <property type="entry name" value="Penicil_amidase"/>
    <property type="match status" value="1"/>
</dbReference>
<feature type="signal peptide" evidence="2">
    <location>
        <begin position="1"/>
        <end position="29"/>
    </location>
</feature>
<evidence type="ECO:0000256" key="1">
    <source>
        <dbReference type="ARBA" id="ARBA00006586"/>
    </source>
</evidence>
<dbReference type="PANTHER" id="PTHR34218">
    <property type="entry name" value="PEPTIDASE S45 PENICILLIN AMIDASE"/>
    <property type="match status" value="1"/>
</dbReference>
<dbReference type="Proteomes" id="UP000316639">
    <property type="component" value="Unassembled WGS sequence"/>
</dbReference>
<dbReference type="InterPro" id="IPR008979">
    <property type="entry name" value="Galactose-bd-like_sf"/>
</dbReference>
<dbReference type="GO" id="GO:0017000">
    <property type="term" value="P:antibiotic biosynthetic process"/>
    <property type="evidence" value="ECO:0007669"/>
    <property type="project" value="InterPro"/>
</dbReference>
<dbReference type="PROSITE" id="PS50022">
    <property type="entry name" value="FA58C_3"/>
    <property type="match status" value="1"/>
</dbReference>
<organism evidence="4 5">
    <name type="scientific">Lentzea tibetensis</name>
    <dbReference type="NCBI Taxonomy" id="2591470"/>
    <lineage>
        <taxon>Bacteria</taxon>
        <taxon>Bacillati</taxon>
        <taxon>Actinomycetota</taxon>
        <taxon>Actinomycetes</taxon>
        <taxon>Pseudonocardiales</taxon>
        <taxon>Pseudonocardiaceae</taxon>
        <taxon>Lentzea</taxon>
    </lineage>
</organism>
<dbReference type="InterPro" id="IPR000421">
    <property type="entry name" value="FA58C"/>
</dbReference>
<evidence type="ECO:0000313" key="5">
    <source>
        <dbReference type="Proteomes" id="UP000316639"/>
    </source>
</evidence>
<dbReference type="RefSeq" id="WP_146354049.1">
    <property type="nucleotide sequence ID" value="NZ_VOBR01000014.1"/>
</dbReference>
<sequence length="1066" mass="115171">MRRAAHRRTVVTLLATAVVTASVISAAQAEEAREAAFAPDDYCLGQCEDILPPGNNGNATLAEILTHKAFGTRPAHSADQLGKYDALAHGYQGLTNAQLTDFYNDAAFGVPADQVESTIKPRSDVTIVRDKKIGMAHVNGTTRSGTEFGAGYAAAQDRLWLMDLFRHLGRGTLSGFAGGAPGNRVLEQGFYSQIAYTEADLQAQIDRVANTGPRGQQALKDVKDYVDGINAYLAKSIKDRNFPGEYVLTAHADSITNWNDIQPFKPTDMVAIASVVGGLFGAGGGGEVQSALVKLAAQNKYGAAVGDQVWRSFRAQNDPEAVLTLHNGQSFPYSATPANPQGVALPDAGSVTPERMVYDEVGGAGTTAVPAPAEQEKLRGMFEDGVLPADLAKRRGMSNALAVSGAYTDTGNPIGVWGPQAGYFAPQLLMLQELNGPGLRSRGVSFAGVSMYVQLGRGVDYSWSATSAGQDIVDTYAVELCEPNGSAPTKASQHYRFHGACVPLEKLERKNSWKPTVADGTKEGSYSLVMWRTKYGLVTHRALINGKPVAYSTLRSTYMHEVDSIVGFQELNDPSAVKSAQDFQRVVDKIGYAFNWLYVDSKDAAYFNSGLNPVRKSTVDPNLPIWGASAYEWDGWNPDLNTASYTPFAQHPNAINQDYFISWNNKQAVDFTAGGFHLSSVHRGDLLDTRVKKMVASGKKITRASLTQAMAEAGLADLRGEEVLPNLLRVIDTAAVTDPSLAPVVQKLKDWQRSGALRKETAKGSKAYAHAEAIRTLDAWWPLLVQAQFQPLGQDLYTALTGALQVDEAPSDSHGGPNSSPHKGSAFQFGWWGHVDKDIRKVLGDQVKGPFPQTYCGNGVLSACRQILLDTLKQAAAKPANQVYPGDADCAAGDQWCADTIVHRAMGGITQDKMHWQNRPTYQQVVQFPSRRGASLANLAQGRAATASSHEKGWHSLPPLNVLDGNPASRWASDWNDDQWIQVDLGSVQRVGRAVLRWESAYGKGYRIEVSSDGSTWQSVYATTTGNGGDDVVSFAPTDARYVRMTGTQRATGYGYSLYELEVYGS</sequence>
<evidence type="ECO:0000313" key="4">
    <source>
        <dbReference type="EMBL" id="TWP49949.1"/>
    </source>
</evidence>
<gene>
    <name evidence="4" type="ORF">FKR81_22195</name>
</gene>
<dbReference type="SMART" id="SM00231">
    <property type="entry name" value="FA58C"/>
    <property type="match status" value="1"/>
</dbReference>
<dbReference type="EMBL" id="VOBR01000014">
    <property type="protein sequence ID" value="TWP49949.1"/>
    <property type="molecule type" value="Genomic_DNA"/>
</dbReference>
<dbReference type="Gene3D" id="2.60.120.260">
    <property type="entry name" value="Galactose-binding domain-like"/>
    <property type="match status" value="1"/>
</dbReference>
<dbReference type="InterPro" id="IPR002692">
    <property type="entry name" value="S45"/>
</dbReference>
<name>A0A563EQD9_9PSEU</name>
<evidence type="ECO:0000259" key="3">
    <source>
        <dbReference type="PROSITE" id="PS50022"/>
    </source>
</evidence>